<gene>
    <name evidence="2" type="ORF">EVAR_50488_1</name>
</gene>
<evidence type="ECO:0000313" key="2">
    <source>
        <dbReference type="EMBL" id="GBP66663.1"/>
    </source>
</evidence>
<feature type="region of interest" description="Disordered" evidence="1">
    <location>
        <begin position="181"/>
        <end position="208"/>
    </location>
</feature>
<protein>
    <submittedName>
        <fullName evidence="2">Uncharacterized protein</fullName>
    </submittedName>
</protein>
<organism evidence="2 3">
    <name type="scientific">Eumeta variegata</name>
    <name type="common">Bagworm moth</name>
    <name type="synonym">Eumeta japonica</name>
    <dbReference type="NCBI Taxonomy" id="151549"/>
    <lineage>
        <taxon>Eukaryota</taxon>
        <taxon>Metazoa</taxon>
        <taxon>Ecdysozoa</taxon>
        <taxon>Arthropoda</taxon>
        <taxon>Hexapoda</taxon>
        <taxon>Insecta</taxon>
        <taxon>Pterygota</taxon>
        <taxon>Neoptera</taxon>
        <taxon>Endopterygota</taxon>
        <taxon>Lepidoptera</taxon>
        <taxon>Glossata</taxon>
        <taxon>Ditrysia</taxon>
        <taxon>Tineoidea</taxon>
        <taxon>Psychidae</taxon>
        <taxon>Oiketicinae</taxon>
        <taxon>Eumeta</taxon>
    </lineage>
</organism>
<accession>A0A4C1XUE9</accession>
<dbReference type="Proteomes" id="UP000299102">
    <property type="component" value="Unassembled WGS sequence"/>
</dbReference>
<comment type="caution">
    <text evidence="2">The sequence shown here is derived from an EMBL/GenBank/DDBJ whole genome shotgun (WGS) entry which is preliminary data.</text>
</comment>
<keyword evidence="3" id="KW-1185">Reference proteome</keyword>
<evidence type="ECO:0000256" key="1">
    <source>
        <dbReference type="SAM" id="MobiDB-lite"/>
    </source>
</evidence>
<name>A0A4C1XUE9_EUMVA</name>
<dbReference type="EMBL" id="BGZK01000963">
    <property type="protein sequence ID" value="GBP66663.1"/>
    <property type="molecule type" value="Genomic_DNA"/>
</dbReference>
<evidence type="ECO:0000313" key="3">
    <source>
        <dbReference type="Proteomes" id="UP000299102"/>
    </source>
</evidence>
<dbReference type="AlphaFoldDB" id="A0A4C1XUE9"/>
<reference evidence="2 3" key="1">
    <citation type="journal article" date="2019" name="Commun. Biol.">
        <title>The bagworm genome reveals a unique fibroin gene that provides high tensile strength.</title>
        <authorList>
            <person name="Kono N."/>
            <person name="Nakamura H."/>
            <person name="Ohtoshi R."/>
            <person name="Tomita M."/>
            <person name="Numata K."/>
            <person name="Arakawa K."/>
        </authorList>
    </citation>
    <scope>NUCLEOTIDE SEQUENCE [LARGE SCALE GENOMIC DNA]</scope>
</reference>
<proteinExistence type="predicted"/>
<sequence>MDGEATSIGEDLPASRVCKANGRSRRPRLRSIRQASFTSLLRQVLPQSFYFDLEACASPLRRPSAGRGLLANIIPLMATSGPRRLNVPSEAGSMRLNLIKIKIVTSREVYEGVGGPRRPPRPTPAPCTLHEVGVLPSTTSHSNVGRRVLSSRHELPAMALLCAVAFMLSRSEGLSYENIKHSANSSRPRTGGCYTSGPLSAVDRARPG</sequence>